<dbReference type="InterPro" id="IPR002885">
    <property type="entry name" value="PPR_rpt"/>
</dbReference>
<dbReference type="Gene3D" id="1.20.58.2010">
    <property type="entry name" value="PRONE domain, subdomain 1"/>
    <property type="match status" value="1"/>
</dbReference>
<dbReference type="PROSITE" id="PS51334">
    <property type="entry name" value="PRONE"/>
    <property type="match status" value="1"/>
</dbReference>
<dbReference type="Proteomes" id="UP000017836">
    <property type="component" value="Unassembled WGS sequence"/>
</dbReference>
<keyword evidence="1 2" id="KW-0344">Guanine-nucleotide releasing factor</keyword>
<dbReference type="PANTHER" id="PTHR33101:SF14">
    <property type="entry name" value="ROP GUANINE NUCLEOTIDE EXCHANGE FACTOR 7"/>
    <property type="match status" value="1"/>
</dbReference>
<proteinExistence type="predicted"/>
<name>U5CV56_AMBTC</name>
<evidence type="ECO:0000313" key="6">
    <source>
        <dbReference type="EMBL" id="ERN04992.1"/>
    </source>
</evidence>
<evidence type="ECO:0000256" key="3">
    <source>
        <dbReference type="PROSITE-ProRule" id="PRU00708"/>
    </source>
</evidence>
<dbReference type="PANTHER" id="PTHR33101">
    <property type="entry name" value="ROP GUANINE NUCLEOTIDE EXCHANGE FACTOR 1"/>
    <property type="match status" value="1"/>
</dbReference>
<dbReference type="PROSITE" id="PS51375">
    <property type="entry name" value="PPR"/>
    <property type="match status" value="1"/>
</dbReference>
<feature type="domain" description="PRONE" evidence="5">
    <location>
        <begin position="143"/>
        <end position="226"/>
    </location>
</feature>
<evidence type="ECO:0000256" key="1">
    <source>
        <dbReference type="ARBA" id="ARBA00022658"/>
    </source>
</evidence>
<evidence type="ECO:0000256" key="2">
    <source>
        <dbReference type="PROSITE-ProRule" id="PRU00663"/>
    </source>
</evidence>
<feature type="non-terminal residue" evidence="6">
    <location>
        <position position="1"/>
    </location>
</feature>
<reference evidence="7" key="1">
    <citation type="journal article" date="2013" name="Science">
        <title>The Amborella genome and the evolution of flowering plants.</title>
        <authorList>
            <consortium name="Amborella Genome Project"/>
        </authorList>
    </citation>
    <scope>NUCLEOTIDE SEQUENCE [LARGE SCALE GENOMIC DNA]</scope>
</reference>
<feature type="region of interest" description="Disordered" evidence="4">
    <location>
        <begin position="97"/>
        <end position="122"/>
    </location>
</feature>
<dbReference type="InterPro" id="IPR005512">
    <property type="entry name" value="PRONE_dom"/>
</dbReference>
<dbReference type="Pfam" id="PF03759">
    <property type="entry name" value="PRONE"/>
    <property type="match status" value="1"/>
</dbReference>
<dbReference type="AlphaFoldDB" id="U5CV56"/>
<accession>U5CV56</accession>
<dbReference type="GO" id="GO:0005085">
    <property type="term" value="F:guanyl-nucleotide exchange factor activity"/>
    <property type="evidence" value="ECO:0007669"/>
    <property type="project" value="UniProtKB-UniRule"/>
</dbReference>
<gene>
    <name evidence="6" type="ORF">AMTR_s02461p00005460</name>
</gene>
<organism evidence="6 7">
    <name type="scientific">Amborella trichopoda</name>
    <dbReference type="NCBI Taxonomy" id="13333"/>
    <lineage>
        <taxon>Eukaryota</taxon>
        <taxon>Viridiplantae</taxon>
        <taxon>Streptophyta</taxon>
        <taxon>Embryophyta</taxon>
        <taxon>Tracheophyta</taxon>
        <taxon>Spermatophyta</taxon>
        <taxon>Magnoliopsida</taxon>
        <taxon>Amborellales</taxon>
        <taxon>Amborellaceae</taxon>
        <taxon>Amborella</taxon>
    </lineage>
</organism>
<evidence type="ECO:0000259" key="5">
    <source>
        <dbReference type="PROSITE" id="PS51334"/>
    </source>
</evidence>
<evidence type="ECO:0000313" key="7">
    <source>
        <dbReference type="Proteomes" id="UP000017836"/>
    </source>
</evidence>
<dbReference type="HOGENOM" id="CLU_107006_0_0_1"/>
<sequence>VLSFWESNFLKGFASNGCLCLPNSGFSLLKAAEEDLELFQRHPVRTRVFVGGLKMGDRANGVEIDGCDLLVGGSNGEIANGDGVREEGEVAVENNTCSEASTSEEQRDGNDEGCSSTCSEESPPIGWPIGVKEEDCVVKEVKSEKQEPKYAEIEMMKERLSKLLLDEHMLGSGKGVCTALAISNAITNLCGGLKLEQFTYKALIHGFCKTQEISEAAEVLYEMLNA</sequence>
<evidence type="ECO:0000256" key="4">
    <source>
        <dbReference type="SAM" id="MobiDB-lite"/>
    </source>
</evidence>
<dbReference type="InterPro" id="IPR038937">
    <property type="entry name" value="RopGEF"/>
</dbReference>
<dbReference type="EMBL" id="KI394050">
    <property type="protein sequence ID" value="ERN04992.1"/>
    <property type="molecule type" value="Genomic_DNA"/>
</dbReference>
<feature type="repeat" description="PPR" evidence="3">
    <location>
        <begin position="196"/>
        <end position="226"/>
    </location>
</feature>
<protein>
    <recommendedName>
        <fullName evidence="5">PRONE domain-containing protein</fullName>
    </recommendedName>
</protein>
<dbReference type="NCBIfam" id="TIGR00756">
    <property type="entry name" value="PPR"/>
    <property type="match status" value="1"/>
</dbReference>
<dbReference type="Gramene" id="ERN04992">
    <property type="protein sequence ID" value="ERN04992"/>
    <property type="gene ID" value="AMTR_s02461p00005460"/>
</dbReference>
<keyword evidence="7" id="KW-1185">Reference proteome</keyword>
<feature type="non-terminal residue" evidence="6">
    <location>
        <position position="226"/>
    </location>
</feature>